<dbReference type="Pfam" id="PF07963">
    <property type="entry name" value="N_methyl"/>
    <property type="match status" value="1"/>
</dbReference>
<dbReference type="EMBL" id="QYSE01000006">
    <property type="protein sequence ID" value="RJF33200.1"/>
    <property type="molecule type" value="Genomic_DNA"/>
</dbReference>
<feature type="transmembrane region" description="Helical" evidence="1">
    <location>
        <begin position="6"/>
        <end position="29"/>
    </location>
</feature>
<evidence type="ECO:0000313" key="3">
    <source>
        <dbReference type="Proteomes" id="UP000265938"/>
    </source>
</evidence>
<dbReference type="InterPro" id="IPR012902">
    <property type="entry name" value="N_methyl_site"/>
</dbReference>
<dbReference type="Gene3D" id="3.30.700.10">
    <property type="entry name" value="Glycoprotein, Type 4 Pilin"/>
    <property type="match status" value="1"/>
</dbReference>
<name>A0A3A3EEW3_9GAMM</name>
<dbReference type="NCBIfam" id="TIGR02532">
    <property type="entry name" value="IV_pilin_GFxxxE"/>
    <property type="match status" value="1"/>
</dbReference>
<protein>
    <submittedName>
        <fullName evidence="2">Prepilin-type N-terminal cleavage/methylation domain-containing protein</fullName>
    </submittedName>
</protein>
<comment type="caution">
    <text evidence="2">The sequence shown here is derived from an EMBL/GenBank/DDBJ whole genome shotgun (WGS) entry which is preliminary data.</text>
</comment>
<dbReference type="RefSeq" id="WP_119854022.1">
    <property type="nucleotide sequence ID" value="NZ_QYSE01000006.1"/>
</dbReference>
<organism evidence="2 3">
    <name type="scientific">Pseudoalteromonas gelatinilytica</name>
    <dbReference type="NCBI Taxonomy" id="1703256"/>
    <lineage>
        <taxon>Bacteria</taxon>
        <taxon>Pseudomonadati</taxon>
        <taxon>Pseudomonadota</taxon>
        <taxon>Gammaproteobacteria</taxon>
        <taxon>Alteromonadales</taxon>
        <taxon>Pseudoalteromonadaceae</taxon>
        <taxon>Pseudoalteromonas</taxon>
    </lineage>
</organism>
<sequence>MKINGFSIIELMVSVAILAILSSVSISVYQNFISKSLVRSCFIEVSSARSNYEILLNSSEKITPANTLEQLNISSANACKSHQLNENEIIGFVKDAKNISGMKVSIVRDNSNSSWDCYLLNTPSGYQASYSPDGCVIK</sequence>
<accession>A0A3A3EEW3</accession>
<dbReference type="InterPro" id="IPR045584">
    <property type="entry name" value="Pilin-like"/>
</dbReference>
<dbReference type="SUPFAM" id="SSF54523">
    <property type="entry name" value="Pili subunits"/>
    <property type="match status" value="1"/>
</dbReference>
<keyword evidence="1" id="KW-1133">Transmembrane helix</keyword>
<proteinExistence type="predicted"/>
<gene>
    <name evidence="2" type="ORF">D4741_19010</name>
</gene>
<dbReference type="AlphaFoldDB" id="A0A3A3EEW3"/>
<keyword evidence="1" id="KW-0812">Transmembrane</keyword>
<reference evidence="2 3" key="1">
    <citation type="submission" date="2018-09" db="EMBL/GenBank/DDBJ databases">
        <title>Identification of marine bacteria producing industrial enzymes.</title>
        <authorList>
            <person name="Cheng T.H."/>
            <person name="Saidin J."/>
            <person name="Muhd D.D."/>
            <person name="Isa M.N.M."/>
            <person name="Bakar M.F.A."/>
            <person name="Ismail N."/>
        </authorList>
    </citation>
    <scope>NUCLEOTIDE SEQUENCE [LARGE SCALE GENOMIC DNA]</scope>
    <source>
        <strain evidence="2 3">MNAD 1.6</strain>
    </source>
</reference>
<evidence type="ECO:0000313" key="2">
    <source>
        <dbReference type="EMBL" id="RJF33200.1"/>
    </source>
</evidence>
<evidence type="ECO:0000256" key="1">
    <source>
        <dbReference type="SAM" id="Phobius"/>
    </source>
</evidence>
<keyword evidence="1" id="KW-0472">Membrane</keyword>
<dbReference type="Proteomes" id="UP000265938">
    <property type="component" value="Unassembled WGS sequence"/>
</dbReference>